<dbReference type="FunFam" id="3.40.1390.30:FF:000001">
    <property type="entry name" value="GTP cyclohydrolase 1 type 2"/>
    <property type="match status" value="1"/>
</dbReference>
<feature type="binding site" evidence="4">
    <location>
        <position position="64"/>
    </location>
    <ligand>
        <name>a divalent metal cation</name>
        <dbReference type="ChEBI" id="CHEBI:60240"/>
        <label>2</label>
    </ligand>
</feature>
<evidence type="ECO:0000256" key="3">
    <source>
        <dbReference type="ARBA" id="ARBA00022723"/>
    </source>
</evidence>
<organism evidence="5 6">
    <name type="scientific">Cloacibacillus porcorum</name>
    <dbReference type="NCBI Taxonomy" id="1197717"/>
    <lineage>
        <taxon>Bacteria</taxon>
        <taxon>Thermotogati</taxon>
        <taxon>Synergistota</taxon>
        <taxon>Synergistia</taxon>
        <taxon>Synergistales</taxon>
        <taxon>Synergistaceae</taxon>
        <taxon>Cloacibacillus</taxon>
    </lineage>
</organism>
<proteinExistence type="inferred from homology"/>
<reference evidence="5" key="1">
    <citation type="submission" date="2016-08" db="EMBL/GenBank/DDBJ databases">
        <title>Complete genome of Cloacibacillus porcorum.</title>
        <authorList>
            <person name="Looft T."/>
            <person name="Bayles D.O."/>
            <person name="Alt D.P."/>
        </authorList>
    </citation>
    <scope>NUCLEOTIDE SEQUENCE [LARGE SCALE GENOMIC DNA]</scope>
    <source>
        <strain evidence="5">CL-84</strain>
    </source>
</reference>
<dbReference type="GeneID" id="83057605"/>
<feature type="binding site" evidence="4">
    <location>
        <position position="65"/>
    </location>
    <ligand>
        <name>a divalent metal cation</name>
        <dbReference type="ChEBI" id="CHEBI:60240"/>
        <label>1</label>
    </ligand>
</feature>
<name>A0A1B2I4G2_9BACT</name>
<dbReference type="SUPFAM" id="SSF102705">
    <property type="entry name" value="NIF3 (NGG1p interacting factor 3)-like"/>
    <property type="match status" value="1"/>
</dbReference>
<keyword evidence="3 4" id="KW-0479">Metal-binding</keyword>
<dbReference type="OrthoDB" id="9792792at2"/>
<dbReference type="Gene3D" id="3.40.1390.30">
    <property type="entry name" value="NIF3 (NGG1p interacting factor 3)-like"/>
    <property type="match status" value="2"/>
</dbReference>
<dbReference type="PANTHER" id="PTHR13799:SF14">
    <property type="entry name" value="GTP CYCLOHYDROLASE 1 TYPE 2 HOMOLOG"/>
    <property type="match status" value="1"/>
</dbReference>
<comment type="similarity">
    <text evidence="1">Belongs to the GTP cyclohydrolase I type 2/NIF3 family.</text>
</comment>
<dbReference type="EMBL" id="CP016757">
    <property type="protein sequence ID" value="ANZ44860.1"/>
    <property type="molecule type" value="Genomic_DNA"/>
</dbReference>
<dbReference type="GO" id="GO:0046872">
    <property type="term" value="F:metal ion binding"/>
    <property type="evidence" value="ECO:0007669"/>
    <property type="project" value="UniProtKB-KW"/>
</dbReference>
<dbReference type="STRING" id="1197717.BED41_07045"/>
<dbReference type="NCBIfam" id="TIGR00486">
    <property type="entry name" value="YbgI_SA1388"/>
    <property type="match status" value="1"/>
</dbReference>
<keyword evidence="6" id="KW-1185">Reference proteome</keyword>
<dbReference type="Pfam" id="PF01784">
    <property type="entry name" value="DUF34_NIF3"/>
    <property type="match status" value="1"/>
</dbReference>
<feature type="binding site" evidence="4">
    <location>
        <position position="223"/>
    </location>
    <ligand>
        <name>a divalent metal cation</name>
        <dbReference type="ChEBI" id="CHEBI:60240"/>
        <label>1</label>
    </ligand>
</feature>
<evidence type="ECO:0000256" key="2">
    <source>
        <dbReference type="ARBA" id="ARBA00022112"/>
    </source>
</evidence>
<dbReference type="Proteomes" id="UP000093044">
    <property type="component" value="Chromosome"/>
</dbReference>
<dbReference type="KEGG" id="cpor:BED41_07045"/>
<dbReference type="AlphaFoldDB" id="A0A1B2I4G2"/>
<dbReference type="InterPro" id="IPR036069">
    <property type="entry name" value="DUF34/NIF3_sf"/>
</dbReference>
<evidence type="ECO:0000256" key="4">
    <source>
        <dbReference type="PIRSR" id="PIRSR602678-1"/>
    </source>
</evidence>
<gene>
    <name evidence="5" type="ORF">BED41_07045</name>
</gene>
<evidence type="ECO:0000256" key="1">
    <source>
        <dbReference type="ARBA" id="ARBA00006964"/>
    </source>
</evidence>
<dbReference type="GO" id="GO:0005737">
    <property type="term" value="C:cytoplasm"/>
    <property type="evidence" value="ECO:0007669"/>
    <property type="project" value="TreeGrafter"/>
</dbReference>
<dbReference type="RefSeq" id="WP_066744391.1">
    <property type="nucleotide sequence ID" value="NZ_CP016757.1"/>
</dbReference>
<accession>A0A1B2I4G2</accession>
<evidence type="ECO:0000313" key="6">
    <source>
        <dbReference type="Proteomes" id="UP000093044"/>
    </source>
</evidence>
<evidence type="ECO:0000313" key="5">
    <source>
        <dbReference type="EMBL" id="ANZ44860.1"/>
    </source>
</evidence>
<dbReference type="InterPro" id="IPR002678">
    <property type="entry name" value="DUF34/NIF3"/>
</dbReference>
<sequence length="261" mass="28031">MKLSEIIARIEKRIPKSWAESWDNPGLAVGDPRAEIDGIALSLDATADTASAASALGCGLLVTHHPLIFHPLKSVVNDSYVGRTVFSAIRGGVAIYSAHTNWDSSPEGVNFVLALLLGLENIAPLSPSESGAWGMGAIGELTVPIRLGELSDILRERWRLANFTVYGDVERLLGRIALGGGACQEFWPEALSLGADCFITSDIAYHHRQEALDAGLSLVSTDHGEMERASLPALRTVIECETGLPVRLIEEKNAPFTHGRV</sequence>
<feature type="binding site" evidence="4">
    <location>
        <position position="227"/>
    </location>
    <ligand>
        <name>a divalent metal cation</name>
        <dbReference type="ChEBI" id="CHEBI:60240"/>
        <label>1</label>
    </ligand>
</feature>
<dbReference type="PANTHER" id="PTHR13799">
    <property type="entry name" value="NGG1 INTERACTING FACTOR 3"/>
    <property type="match status" value="1"/>
</dbReference>
<protein>
    <recommendedName>
        <fullName evidence="2">GTP cyclohydrolase 1 type 2 homolog</fullName>
    </recommendedName>
</protein>
<feature type="binding site" evidence="4">
    <location>
        <position position="103"/>
    </location>
    <ligand>
        <name>a divalent metal cation</name>
        <dbReference type="ChEBI" id="CHEBI:60240"/>
        <label>1</label>
    </ligand>
</feature>